<dbReference type="RefSeq" id="XP_014168209.1">
    <property type="nucleotide sequence ID" value="XM_014312734.1"/>
</dbReference>
<dbReference type="Gene3D" id="3.30.60.190">
    <property type="match status" value="1"/>
</dbReference>
<reference evidence="7 8" key="1">
    <citation type="journal article" date="2011" name="Proc. Natl. Acad. Sci. U.S.A.">
        <title>Genome and transcriptome analyses of the mountain pine beetle-fungal symbiont Grosmannia clavigera, a lodgepole pine pathogen.</title>
        <authorList>
            <person name="DiGuistini S."/>
            <person name="Wang Y."/>
            <person name="Liao N.Y."/>
            <person name="Taylor G."/>
            <person name="Tanguay P."/>
            <person name="Feau N."/>
            <person name="Henrissat B."/>
            <person name="Chan S.K."/>
            <person name="Hesse-Orce U."/>
            <person name="Alamouti S.M."/>
            <person name="Tsui C.K.M."/>
            <person name="Docking R.T."/>
            <person name="Levasseur A."/>
            <person name="Haridas S."/>
            <person name="Robertson G."/>
            <person name="Birol I."/>
            <person name="Holt R.A."/>
            <person name="Marra M.A."/>
            <person name="Hamelin R.C."/>
            <person name="Hirst M."/>
            <person name="Jones S.J.M."/>
            <person name="Bohlmann J."/>
            <person name="Breuil C."/>
        </authorList>
    </citation>
    <scope>NUCLEOTIDE SEQUENCE [LARGE SCALE GENOMIC DNA]</scope>
    <source>
        <strain evidence="8">kw1407 / UAMH 11150</strain>
    </source>
</reference>
<dbReference type="SUPFAM" id="SSF144232">
    <property type="entry name" value="HIT/MYND zinc finger-like"/>
    <property type="match status" value="1"/>
</dbReference>
<feature type="compositionally biased region" description="Gly residues" evidence="5">
    <location>
        <begin position="212"/>
        <end position="229"/>
    </location>
</feature>
<evidence type="ECO:0000256" key="4">
    <source>
        <dbReference type="PROSITE-ProRule" id="PRU00453"/>
    </source>
</evidence>
<dbReference type="InParanoid" id="F0XU16"/>
<dbReference type="InterPro" id="IPR007529">
    <property type="entry name" value="Znf_HIT"/>
</dbReference>
<organism evidence="8">
    <name type="scientific">Grosmannia clavigera (strain kw1407 / UAMH 11150)</name>
    <name type="common">Blue stain fungus</name>
    <name type="synonym">Graphiocladiella clavigera</name>
    <dbReference type="NCBI Taxonomy" id="655863"/>
    <lineage>
        <taxon>Eukaryota</taxon>
        <taxon>Fungi</taxon>
        <taxon>Dikarya</taxon>
        <taxon>Ascomycota</taxon>
        <taxon>Pezizomycotina</taxon>
        <taxon>Sordariomycetes</taxon>
        <taxon>Sordariomycetidae</taxon>
        <taxon>Ophiostomatales</taxon>
        <taxon>Ophiostomataceae</taxon>
        <taxon>Leptographium</taxon>
    </lineage>
</organism>
<dbReference type="GeneID" id="25977804"/>
<sequence>MTRQFHEQETGPEASFFVSPLLFHIPSQNSIMTASLDKVPSPEQAGVDETGDAALPNGKHQAPQNEDDKGEVSSETATESSEVPATKRRTLCGVCHNEAAKYKCPRCSLAYCSVACSRTHRDSHPPENDDIVTARTATTAAIFPTPTAPQTRRHPFSVLDDSVELKHLFSKYPHLQARLRAIYEATLPPALRQNQNEQQGPSWEASSRGRGRGGYRGGGRGGGGRGGSQAGPAPRLDQPWTTELGLRQGQKALRRARIDPGEDGDSVREYCELVTYLLARGEDDKNAAAAAAVNNLTASDAATALVQKEVFQGDVSLIKRLLETDGDH</sequence>
<dbReference type="AlphaFoldDB" id="F0XU16"/>
<proteinExistence type="predicted"/>
<dbReference type="eggNOG" id="ENOG502S6VI">
    <property type="taxonomic scope" value="Eukaryota"/>
</dbReference>
<dbReference type="Proteomes" id="UP000007796">
    <property type="component" value="Unassembled WGS sequence"/>
</dbReference>
<keyword evidence="2 4" id="KW-0863">Zinc-finger</keyword>
<gene>
    <name evidence="7" type="ORF">CMQ_4578</name>
</gene>
<keyword evidence="1" id="KW-0479">Metal-binding</keyword>
<dbReference type="CDD" id="cd23024">
    <property type="entry name" value="zf-HIT_ZNHIT2-3"/>
    <property type="match status" value="1"/>
</dbReference>
<dbReference type="InterPro" id="IPR051639">
    <property type="entry name" value="BCD1"/>
</dbReference>
<accession>F0XU16</accession>
<evidence type="ECO:0000259" key="6">
    <source>
        <dbReference type="PROSITE" id="PS51083"/>
    </source>
</evidence>
<dbReference type="PROSITE" id="PS51083">
    <property type="entry name" value="ZF_HIT"/>
    <property type="match status" value="1"/>
</dbReference>
<dbReference type="Pfam" id="PF04438">
    <property type="entry name" value="zf-HIT"/>
    <property type="match status" value="1"/>
</dbReference>
<dbReference type="GO" id="GO:0000492">
    <property type="term" value="P:box C/D snoRNP assembly"/>
    <property type="evidence" value="ECO:0007669"/>
    <property type="project" value="TreeGrafter"/>
</dbReference>
<evidence type="ECO:0000313" key="8">
    <source>
        <dbReference type="Proteomes" id="UP000007796"/>
    </source>
</evidence>
<dbReference type="GO" id="GO:0008270">
    <property type="term" value="F:zinc ion binding"/>
    <property type="evidence" value="ECO:0007669"/>
    <property type="project" value="UniProtKB-UniRule"/>
</dbReference>
<feature type="domain" description="HIT-type" evidence="6">
    <location>
        <begin position="92"/>
        <end position="125"/>
    </location>
</feature>
<keyword evidence="3" id="KW-0862">Zinc</keyword>
<dbReference type="GO" id="GO:0048254">
    <property type="term" value="P:snoRNA localization"/>
    <property type="evidence" value="ECO:0007669"/>
    <property type="project" value="TreeGrafter"/>
</dbReference>
<evidence type="ECO:0000256" key="2">
    <source>
        <dbReference type="ARBA" id="ARBA00022771"/>
    </source>
</evidence>
<feature type="region of interest" description="Disordered" evidence="5">
    <location>
        <begin position="191"/>
        <end position="243"/>
    </location>
</feature>
<dbReference type="GO" id="GO:0000463">
    <property type="term" value="P:maturation of LSU-rRNA from tricistronic rRNA transcript (SSU-rRNA, 5.8S rRNA, LSU-rRNA)"/>
    <property type="evidence" value="ECO:0007669"/>
    <property type="project" value="TreeGrafter"/>
</dbReference>
<feature type="compositionally biased region" description="Low complexity" evidence="5">
    <location>
        <begin position="73"/>
        <end position="83"/>
    </location>
</feature>
<dbReference type="GO" id="GO:0070761">
    <property type="term" value="C:pre-snoRNP complex"/>
    <property type="evidence" value="ECO:0007669"/>
    <property type="project" value="TreeGrafter"/>
</dbReference>
<evidence type="ECO:0000313" key="7">
    <source>
        <dbReference type="EMBL" id="EFW98726.1"/>
    </source>
</evidence>
<dbReference type="PANTHER" id="PTHR13483">
    <property type="entry name" value="BOX C_D SNORNA PROTEIN 1-RELATED"/>
    <property type="match status" value="1"/>
</dbReference>
<dbReference type="PROSITE" id="PS00028">
    <property type="entry name" value="ZINC_FINGER_C2H2_1"/>
    <property type="match status" value="1"/>
</dbReference>
<evidence type="ECO:0000256" key="1">
    <source>
        <dbReference type="ARBA" id="ARBA00022723"/>
    </source>
</evidence>
<dbReference type="GO" id="GO:0005634">
    <property type="term" value="C:nucleus"/>
    <property type="evidence" value="ECO:0007669"/>
    <property type="project" value="TreeGrafter"/>
</dbReference>
<dbReference type="OrthoDB" id="18412at2759"/>
<dbReference type="PANTHER" id="PTHR13483:SF11">
    <property type="entry name" value="ZINC FINGER HIT DOMAIN-CONTAINING PROTEIN 3"/>
    <property type="match status" value="1"/>
</dbReference>
<dbReference type="EMBL" id="GL630006">
    <property type="protein sequence ID" value="EFW98726.1"/>
    <property type="molecule type" value="Genomic_DNA"/>
</dbReference>
<feature type="region of interest" description="Disordered" evidence="5">
    <location>
        <begin position="36"/>
        <end position="83"/>
    </location>
</feature>
<dbReference type="InterPro" id="IPR013087">
    <property type="entry name" value="Znf_C2H2_type"/>
</dbReference>
<feature type="compositionally biased region" description="Polar residues" evidence="5">
    <location>
        <begin position="192"/>
        <end position="205"/>
    </location>
</feature>
<protein>
    <submittedName>
        <fullName evidence="7">Hit finger domain protein</fullName>
    </submittedName>
</protein>
<keyword evidence="8" id="KW-1185">Reference proteome</keyword>
<evidence type="ECO:0000256" key="5">
    <source>
        <dbReference type="SAM" id="MobiDB-lite"/>
    </source>
</evidence>
<name>F0XU16_GROCL</name>
<dbReference type="HOGENOM" id="CLU_063513_1_0_1"/>
<evidence type="ECO:0000256" key="3">
    <source>
        <dbReference type="ARBA" id="ARBA00022833"/>
    </source>
</evidence>